<feature type="transmembrane region" description="Helical" evidence="10">
    <location>
        <begin position="603"/>
        <end position="626"/>
    </location>
</feature>
<dbReference type="GO" id="GO:0016887">
    <property type="term" value="F:ATP hydrolysis activity"/>
    <property type="evidence" value="ECO:0007669"/>
    <property type="project" value="InterPro"/>
</dbReference>
<dbReference type="PANTHER" id="PTHR24223">
    <property type="entry name" value="ATP-BINDING CASSETTE SUB-FAMILY C"/>
    <property type="match status" value="1"/>
</dbReference>
<dbReference type="GO" id="GO:0016020">
    <property type="term" value="C:membrane"/>
    <property type="evidence" value="ECO:0007669"/>
    <property type="project" value="UniProtKB-SubCell"/>
</dbReference>
<evidence type="ECO:0000256" key="7">
    <source>
        <dbReference type="ARBA" id="ARBA00022989"/>
    </source>
</evidence>
<dbReference type="GO" id="GO:0005524">
    <property type="term" value="F:ATP binding"/>
    <property type="evidence" value="ECO:0007669"/>
    <property type="project" value="UniProtKB-KW"/>
</dbReference>
<gene>
    <name evidence="13" type="ORF">EXIGLDRAFT_763293</name>
</gene>
<keyword evidence="13" id="KW-0378">Hydrolase</keyword>
<evidence type="ECO:0000313" key="13">
    <source>
        <dbReference type="EMBL" id="KZV98610.1"/>
    </source>
</evidence>
<evidence type="ECO:0000256" key="9">
    <source>
        <dbReference type="SAM" id="MobiDB-lite"/>
    </source>
</evidence>
<dbReference type="OrthoDB" id="6500128at2759"/>
<dbReference type="CDD" id="cd03250">
    <property type="entry name" value="ABCC_MRP_domain1"/>
    <property type="match status" value="1"/>
</dbReference>
<evidence type="ECO:0000256" key="3">
    <source>
        <dbReference type="ARBA" id="ARBA00022692"/>
    </source>
</evidence>
<feature type="transmembrane region" description="Helical" evidence="10">
    <location>
        <begin position="1133"/>
        <end position="1157"/>
    </location>
</feature>
<keyword evidence="7 10" id="KW-1133">Transmembrane helix</keyword>
<dbReference type="Gene3D" id="3.40.50.300">
    <property type="entry name" value="P-loop containing nucleotide triphosphate hydrolases"/>
    <property type="match status" value="2"/>
</dbReference>
<feature type="transmembrane region" description="Helical" evidence="10">
    <location>
        <begin position="334"/>
        <end position="355"/>
    </location>
</feature>
<comment type="subcellular location">
    <subcellularLocation>
        <location evidence="1">Membrane</location>
        <topology evidence="1">Multi-pass membrane protein</topology>
    </subcellularLocation>
</comment>
<keyword evidence="4" id="KW-0677">Repeat</keyword>
<dbReference type="FunFam" id="3.40.50.300:FF:000630">
    <property type="entry name" value="ATP-binding cassette (ABC) transporter, putative"/>
    <property type="match status" value="1"/>
</dbReference>
<feature type="transmembrane region" description="Helical" evidence="10">
    <location>
        <begin position="81"/>
        <end position="100"/>
    </location>
</feature>
<accession>A0A165M0X7</accession>
<feature type="transmembrane region" description="Helical" evidence="10">
    <location>
        <begin position="180"/>
        <end position="199"/>
    </location>
</feature>
<keyword evidence="14" id="KW-1185">Reference proteome</keyword>
<feature type="transmembrane region" description="Helical" evidence="10">
    <location>
        <begin position="142"/>
        <end position="160"/>
    </location>
</feature>
<name>A0A165M0X7_EXIGL</name>
<feature type="transmembrane region" description="Helical" evidence="10">
    <location>
        <begin position="1043"/>
        <end position="1067"/>
    </location>
</feature>
<evidence type="ECO:0000256" key="5">
    <source>
        <dbReference type="ARBA" id="ARBA00022741"/>
    </source>
</evidence>
<protein>
    <submittedName>
        <fullName evidence="13">p-loop containing nucleoside triphosphate hydrolase protein</fullName>
    </submittedName>
</protein>
<dbReference type="Pfam" id="PF00005">
    <property type="entry name" value="ABC_tran"/>
    <property type="match status" value="2"/>
</dbReference>
<feature type="region of interest" description="Disordered" evidence="9">
    <location>
        <begin position="400"/>
        <end position="452"/>
    </location>
</feature>
<feature type="domain" description="ABC transporter" evidence="11">
    <location>
        <begin position="704"/>
        <end position="937"/>
    </location>
</feature>
<keyword evidence="3 10" id="KW-0812">Transmembrane</keyword>
<feature type="domain" description="ABC transmembrane type-1" evidence="12">
    <location>
        <begin position="1002"/>
        <end position="1283"/>
    </location>
</feature>
<sequence>MPYVVRLSLTPGLIASRIWHAPIFLPLCAAAISSTILLLHLSVVAARRALTGEACVLPRGSVLETSSTERVGGGQIFTWKLAQFIGCLTLLGLSVFFPPMRDGTDHRENHQLLVQASVVGPYTYASALALLAILAPLRHAQLVSIHLEFVLFSSWALYVYCDIWPLATYTLAPLDPITPIFIIQFTVLTFVAVITPLLVPTPYVAVDPRNPAHEPAPEQTASLLSFMLYSFLDPLVWAGYHSVHLAFDRLPPLADYDTNAHLTARAFKHMDPSEHGKGARHVFWGLAAVFKREYSVLSVVISIRVITSIVAPIGLNRLLNYIETEGVDAKVKPWVWIAWLFWGPFVSGIAMQWYLSGAARVVVRVESIVTQLVFEHALKLRVKEEAHQDTTQDTLASTAATVGGEDNNVASPSDSGGPCADSDATTAGATPRPLSPASAATPSSITSRHEEKDGDNLLGKITNLVTSDVNNITDARDFLFLLIYCPLQLALCLTFLYLILGWSTFAGLVTMIATFPLPGWIASKVNTISQERMKKTDARIQYVTETMGVLRMIKLFAWESKINERLREKREDELVWIRKGRIMNLVNMNLKHLTPLLTMMVTYATYTLILGNALSASVVFSSMAVFEMLRDQLHIAFHVIPACVHAKVSLDRLTDFLNNTELLDRFTAKQDSQDVVHMDAGHAAIGFHETTFRWAGAPPKSLDATDRDIAPVPSSGQRTFKLQINGSLLFKRGALNLIVGPTGSGKTSLLLALLGELHLEPASPSSWYQLPRGGGVAYAAQELWIQNKTIKDNILFGAPYDEERYNSVAHQCALERDLSLFHAGDETEVGERGVTLSGGQKARIALARAIYSTAEIILLDDVLSALDVHTAKWVVERCFKSDLVRGRTVVLVTHNVALVADTAEYVAVLGLDGCVRARGSITEVLSKDETLLAAEVSDVPSESAHEAPLIDEAIPDHIHAEKEVRPHEDGKLIAAEEIDEGHVSKAALGLYMYSLGGVAFWIVFLLGMFTTDIMTVVQTYFLGYWASRYEVVPDPRDVSAPKYLLGYGALLLGGAIIYFVAQGTFVFGSLRASRSIHNVLMDAILGTTIRWLDVVPTSRVITRCTQDLQAVDGPVSTALSELIERGVSLVCKLGAIVILSPVFVIPGVFTLSLGWWLGQLYMASQLSVKREMSNARSPVLGHLSATITGLTSIRAFGAEIAFKTESMSRIDKYTRAACTFYNLNRWVGIRMNAVGGFFTSALAAYLVYGPHLLDAARTGFSLVMAVAFSSVTMWFVSVFNTFEIESNSLERINQYVSIEQEPQSTDDGRPPAYWPTSGSIRVEHLNAKYASDGQLVLEDVNFQLKSGERVGVVGRTGSGKSSLMLSFLRGLFTSGHIFYDDIATDTLNLDILRRNITIIPQEPELLSGTLRQNLDPFGEQDDATLNDALRAVGLFNMDAPSTGQIEQRQRITLDTAISSRGGNLSFGQRQVVAIARAIVRHSKVVILDEATAAIDYATDTAIQQSIRHELEGVTVICVAHRLRTVMDADKIMVLDAGRLVEFDTPIALLAKTDGLLRSLVEKSVDRDELVAMATRSVGR</sequence>
<evidence type="ECO:0000256" key="4">
    <source>
        <dbReference type="ARBA" id="ARBA00022737"/>
    </source>
</evidence>
<dbReference type="InterPro" id="IPR003439">
    <property type="entry name" value="ABC_transporter-like_ATP-bd"/>
</dbReference>
<dbReference type="InParanoid" id="A0A165M0X7"/>
<keyword evidence="2" id="KW-0813">Transport</keyword>
<feature type="transmembrane region" description="Helical" evidence="10">
    <location>
        <begin position="20"/>
        <end position="41"/>
    </location>
</feature>
<evidence type="ECO:0000313" key="14">
    <source>
        <dbReference type="Proteomes" id="UP000077266"/>
    </source>
</evidence>
<dbReference type="InterPro" id="IPR017871">
    <property type="entry name" value="ABC_transporter-like_CS"/>
</dbReference>
<dbReference type="Gene3D" id="1.20.1560.10">
    <property type="entry name" value="ABC transporter type 1, transmembrane domain"/>
    <property type="match status" value="2"/>
</dbReference>
<feature type="transmembrane region" description="Helical" evidence="10">
    <location>
        <begin position="294"/>
        <end position="314"/>
    </location>
</feature>
<dbReference type="SUPFAM" id="SSF52540">
    <property type="entry name" value="P-loop containing nucleoside triphosphate hydrolases"/>
    <property type="match status" value="2"/>
</dbReference>
<evidence type="ECO:0000256" key="6">
    <source>
        <dbReference type="ARBA" id="ARBA00022840"/>
    </source>
</evidence>
<keyword evidence="5" id="KW-0547">Nucleotide-binding</keyword>
<dbReference type="InterPro" id="IPR003593">
    <property type="entry name" value="AAA+_ATPase"/>
</dbReference>
<dbReference type="SUPFAM" id="SSF90123">
    <property type="entry name" value="ABC transporter transmembrane region"/>
    <property type="match status" value="2"/>
</dbReference>
<evidence type="ECO:0000256" key="2">
    <source>
        <dbReference type="ARBA" id="ARBA00022448"/>
    </source>
</evidence>
<dbReference type="Proteomes" id="UP000077266">
    <property type="component" value="Unassembled WGS sequence"/>
</dbReference>
<proteinExistence type="predicted"/>
<dbReference type="PROSITE" id="PS50893">
    <property type="entry name" value="ABC_TRANSPORTER_2"/>
    <property type="match status" value="2"/>
</dbReference>
<dbReference type="InterPro" id="IPR027417">
    <property type="entry name" value="P-loop_NTPase"/>
</dbReference>
<feature type="domain" description="ABC transporter" evidence="11">
    <location>
        <begin position="1320"/>
        <end position="1561"/>
    </location>
</feature>
<feature type="transmembrane region" description="Helical" evidence="10">
    <location>
        <begin position="1260"/>
        <end position="1282"/>
    </location>
</feature>
<dbReference type="GO" id="GO:0140359">
    <property type="term" value="F:ABC-type transporter activity"/>
    <property type="evidence" value="ECO:0007669"/>
    <property type="project" value="InterPro"/>
</dbReference>
<dbReference type="STRING" id="1314781.A0A165M0X7"/>
<dbReference type="FunCoup" id="A0A165M0X7">
    <property type="interactions" value="42"/>
</dbReference>
<dbReference type="CDD" id="cd18604">
    <property type="entry name" value="ABC_6TM_VMR1_D2_like"/>
    <property type="match status" value="1"/>
</dbReference>
<dbReference type="PROSITE" id="PS50929">
    <property type="entry name" value="ABC_TM1F"/>
    <property type="match status" value="2"/>
</dbReference>
<feature type="transmembrane region" description="Helical" evidence="10">
    <location>
        <begin position="505"/>
        <end position="522"/>
    </location>
</feature>
<keyword evidence="8 10" id="KW-0472">Membrane</keyword>
<dbReference type="Pfam" id="PF00664">
    <property type="entry name" value="ABC_membrane"/>
    <property type="match status" value="2"/>
</dbReference>
<feature type="transmembrane region" description="Helical" evidence="10">
    <location>
        <begin position="478"/>
        <end position="499"/>
    </location>
</feature>
<dbReference type="PROSITE" id="PS00211">
    <property type="entry name" value="ABC_TRANSPORTER_1"/>
    <property type="match status" value="2"/>
</dbReference>
<dbReference type="InterPro" id="IPR050173">
    <property type="entry name" value="ABC_transporter_C-like"/>
</dbReference>
<feature type="transmembrane region" description="Helical" evidence="10">
    <location>
        <begin position="1229"/>
        <end position="1248"/>
    </location>
</feature>
<dbReference type="SMART" id="SM00382">
    <property type="entry name" value="AAA"/>
    <property type="match status" value="2"/>
</dbReference>
<feature type="transmembrane region" description="Helical" evidence="10">
    <location>
        <begin position="998"/>
        <end position="1023"/>
    </location>
</feature>
<dbReference type="InterPro" id="IPR011527">
    <property type="entry name" value="ABC1_TM_dom"/>
</dbReference>
<dbReference type="CDD" id="cd03244">
    <property type="entry name" value="ABCC_MRP_domain2"/>
    <property type="match status" value="1"/>
</dbReference>
<feature type="transmembrane region" description="Helical" evidence="10">
    <location>
        <begin position="112"/>
        <end position="135"/>
    </location>
</feature>
<evidence type="ECO:0000259" key="11">
    <source>
        <dbReference type="PROSITE" id="PS50893"/>
    </source>
</evidence>
<dbReference type="PANTHER" id="PTHR24223:SF356">
    <property type="entry name" value="ATP-BINDING CASSETTE TRANSPORTER ABC4"/>
    <property type="match status" value="1"/>
</dbReference>
<evidence type="ECO:0000259" key="12">
    <source>
        <dbReference type="PROSITE" id="PS50929"/>
    </source>
</evidence>
<feature type="compositionally biased region" description="Low complexity" evidence="9">
    <location>
        <begin position="429"/>
        <end position="446"/>
    </location>
</feature>
<keyword evidence="6" id="KW-0067">ATP-binding</keyword>
<evidence type="ECO:0000256" key="8">
    <source>
        <dbReference type="ARBA" id="ARBA00023136"/>
    </source>
</evidence>
<dbReference type="InterPro" id="IPR036640">
    <property type="entry name" value="ABC1_TM_sf"/>
</dbReference>
<dbReference type="CDD" id="cd18596">
    <property type="entry name" value="ABC_6TM_VMR1_D1_like"/>
    <property type="match status" value="1"/>
</dbReference>
<organism evidence="13 14">
    <name type="scientific">Exidia glandulosa HHB12029</name>
    <dbReference type="NCBI Taxonomy" id="1314781"/>
    <lineage>
        <taxon>Eukaryota</taxon>
        <taxon>Fungi</taxon>
        <taxon>Dikarya</taxon>
        <taxon>Basidiomycota</taxon>
        <taxon>Agaricomycotina</taxon>
        <taxon>Agaricomycetes</taxon>
        <taxon>Auriculariales</taxon>
        <taxon>Exidiaceae</taxon>
        <taxon>Exidia</taxon>
    </lineage>
</organism>
<reference evidence="13 14" key="1">
    <citation type="journal article" date="2016" name="Mol. Biol. Evol.">
        <title>Comparative Genomics of Early-Diverging Mushroom-Forming Fungi Provides Insights into the Origins of Lignocellulose Decay Capabilities.</title>
        <authorList>
            <person name="Nagy L.G."/>
            <person name="Riley R."/>
            <person name="Tritt A."/>
            <person name="Adam C."/>
            <person name="Daum C."/>
            <person name="Floudas D."/>
            <person name="Sun H."/>
            <person name="Yadav J.S."/>
            <person name="Pangilinan J."/>
            <person name="Larsson K.H."/>
            <person name="Matsuura K."/>
            <person name="Barry K."/>
            <person name="Labutti K."/>
            <person name="Kuo R."/>
            <person name="Ohm R.A."/>
            <person name="Bhattacharya S.S."/>
            <person name="Shirouzu T."/>
            <person name="Yoshinaga Y."/>
            <person name="Martin F.M."/>
            <person name="Grigoriev I.V."/>
            <person name="Hibbett D.S."/>
        </authorList>
    </citation>
    <scope>NUCLEOTIDE SEQUENCE [LARGE SCALE GENOMIC DNA]</scope>
    <source>
        <strain evidence="13 14">HHB12029</strain>
    </source>
</reference>
<evidence type="ECO:0000256" key="1">
    <source>
        <dbReference type="ARBA" id="ARBA00004141"/>
    </source>
</evidence>
<dbReference type="FunFam" id="1.20.1560.10:FF:000013">
    <property type="entry name" value="ABC transporter C family member 2"/>
    <property type="match status" value="1"/>
</dbReference>
<feature type="domain" description="ABC transmembrane type-1" evidence="12">
    <location>
        <begin position="303"/>
        <end position="645"/>
    </location>
</feature>
<evidence type="ECO:0000256" key="10">
    <source>
        <dbReference type="SAM" id="Phobius"/>
    </source>
</evidence>
<dbReference type="EMBL" id="KV425916">
    <property type="protein sequence ID" value="KZV98610.1"/>
    <property type="molecule type" value="Genomic_DNA"/>
</dbReference>